<reference evidence="2 3" key="1">
    <citation type="submission" date="2015-01" db="EMBL/GenBank/DDBJ databases">
        <title>The Genome Sequence of Ochroconis gallopava CBS43764.</title>
        <authorList>
            <consortium name="The Broad Institute Genomics Platform"/>
            <person name="Cuomo C."/>
            <person name="de Hoog S."/>
            <person name="Gorbushina A."/>
            <person name="Stielow B."/>
            <person name="Teixiera M."/>
            <person name="Abouelleil A."/>
            <person name="Chapman S.B."/>
            <person name="Priest M."/>
            <person name="Young S.K."/>
            <person name="Wortman J."/>
            <person name="Nusbaum C."/>
            <person name="Birren B."/>
        </authorList>
    </citation>
    <scope>NUCLEOTIDE SEQUENCE [LARGE SCALE GENOMIC DNA]</scope>
    <source>
        <strain evidence="2 3">CBS 43764</strain>
    </source>
</reference>
<feature type="region of interest" description="Disordered" evidence="1">
    <location>
        <begin position="254"/>
        <end position="282"/>
    </location>
</feature>
<dbReference type="AlphaFoldDB" id="A0A0D2BBW7"/>
<evidence type="ECO:0000313" key="2">
    <source>
        <dbReference type="EMBL" id="KIW08869.1"/>
    </source>
</evidence>
<feature type="region of interest" description="Disordered" evidence="1">
    <location>
        <begin position="1"/>
        <end position="227"/>
    </location>
</feature>
<dbReference type="VEuPathDB" id="FungiDB:PV09_00793"/>
<dbReference type="STRING" id="253628.A0A0D2BBW7"/>
<proteinExistence type="predicted"/>
<gene>
    <name evidence="2" type="ORF">PV09_00793</name>
</gene>
<dbReference type="InParanoid" id="A0A0D2BBW7"/>
<feature type="compositionally biased region" description="Polar residues" evidence="1">
    <location>
        <begin position="266"/>
        <end position="282"/>
    </location>
</feature>
<feature type="compositionally biased region" description="Low complexity" evidence="1">
    <location>
        <begin position="198"/>
        <end position="213"/>
    </location>
</feature>
<evidence type="ECO:0000313" key="3">
    <source>
        <dbReference type="Proteomes" id="UP000053259"/>
    </source>
</evidence>
<accession>A0A0D2BBW7</accession>
<dbReference type="HOGENOM" id="CLU_628478_0_0_1"/>
<feature type="compositionally biased region" description="Polar residues" evidence="1">
    <location>
        <begin position="63"/>
        <end position="75"/>
    </location>
</feature>
<dbReference type="OrthoDB" id="5429993at2759"/>
<feature type="compositionally biased region" description="Basic and acidic residues" evidence="1">
    <location>
        <begin position="153"/>
        <end position="162"/>
    </location>
</feature>
<feature type="compositionally biased region" description="Polar residues" evidence="1">
    <location>
        <begin position="164"/>
        <end position="176"/>
    </location>
</feature>
<feature type="compositionally biased region" description="Polar residues" evidence="1">
    <location>
        <begin position="217"/>
        <end position="226"/>
    </location>
</feature>
<protein>
    <submittedName>
        <fullName evidence="2">Uncharacterized protein</fullName>
    </submittedName>
</protein>
<organism evidence="2 3">
    <name type="scientific">Verruconis gallopava</name>
    <dbReference type="NCBI Taxonomy" id="253628"/>
    <lineage>
        <taxon>Eukaryota</taxon>
        <taxon>Fungi</taxon>
        <taxon>Dikarya</taxon>
        <taxon>Ascomycota</taxon>
        <taxon>Pezizomycotina</taxon>
        <taxon>Dothideomycetes</taxon>
        <taxon>Pleosporomycetidae</taxon>
        <taxon>Venturiales</taxon>
        <taxon>Sympoventuriaceae</taxon>
        <taxon>Verruconis</taxon>
    </lineage>
</organism>
<dbReference type="RefSeq" id="XP_016218738.1">
    <property type="nucleotide sequence ID" value="XM_016353585.1"/>
</dbReference>
<sequence length="505" mass="55245">MNELSSPSRLPMPSSNSQLPKRDASKRRSLLLPPGSIAGAARKGSSFLAEEKPTKQRPMSMIAPNQTTSYLTSGRLNEEDEEEEQSPESRDRARAEAHAALMGGAKTQSRASAAAPKPGIERSTSVRVPGVGRTATGRKQDSIQPRSMARDASGVKDKDARPESSLSTTSRSTGEGPTSRLRAPAPSSVFSNKNGLKRSATTTTARHSRTQSALHPPSSSNSTQLRSDIRRHPTISEGSESRLQRPAFSTLQQHYSPKKNLAPKPASSTLIHPQPSETSSSPLTLDIQLLQTRLLQLSILHRQAEPALQAWSASAKRKLKHKFTDVAAECEVVQQKEKEWQRQKNVAALKEWSNGDLGLLAENVATLSNVINEIMHLIEGGGRVQQTLDVFEAWITWVEAIYNNRDQHRQAQSEFITGLGDGWRNEIAALLRKLAGLVRQLDGLGSGQESSSLNGMLNGLRMLTRGIIEELKALEALESAVVRREGKWVDKQIEGLEREIEALVA</sequence>
<evidence type="ECO:0000256" key="1">
    <source>
        <dbReference type="SAM" id="MobiDB-lite"/>
    </source>
</evidence>
<feature type="compositionally biased region" description="Low complexity" evidence="1">
    <location>
        <begin position="1"/>
        <end position="17"/>
    </location>
</feature>
<dbReference type="EMBL" id="KN847530">
    <property type="protein sequence ID" value="KIW08869.1"/>
    <property type="molecule type" value="Genomic_DNA"/>
</dbReference>
<keyword evidence="3" id="KW-1185">Reference proteome</keyword>
<name>A0A0D2BBW7_9PEZI</name>
<feature type="compositionally biased region" description="Basic and acidic residues" evidence="1">
    <location>
        <begin position="87"/>
        <end position="97"/>
    </location>
</feature>
<dbReference type="Proteomes" id="UP000053259">
    <property type="component" value="Unassembled WGS sequence"/>
</dbReference>
<dbReference type="GeneID" id="27308766"/>